<reference evidence="1" key="1">
    <citation type="journal article" date="2023" name="PhytoFront">
        <title>Draft Genome Resources of Seven Strains of Tilletia horrida, Causal Agent of Kernel Smut of Rice.</title>
        <authorList>
            <person name="Khanal S."/>
            <person name="Antony Babu S."/>
            <person name="Zhou X.G."/>
        </authorList>
    </citation>
    <scope>NUCLEOTIDE SEQUENCE</scope>
    <source>
        <strain evidence="1">TX6</strain>
    </source>
</reference>
<evidence type="ECO:0000313" key="2">
    <source>
        <dbReference type="Proteomes" id="UP001176517"/>
    </source>
</evidence>
<proteinExistence type="predicted"/>
<comment type="caution">
    <text evidence="1">The sequence shown here is derived from an EMBL/GenBank/DDBJ whole genome shotgun (WGS) entry which is preliminary data.</text>
</comment>
<keyword evidence="2" id="KW-1185">Reference proteome</keyword>
<dbReference type="EMBL" id="JAPDMZ010000440">
    <property type="protein sequence ID" value="KAK0542849.1"/>
    <property type="molecule type" value="Genomic_DNA"/>
</dbReference>
<gene>
    <name evidence="1" type="ORF">OC846_006617</name>
</gene>
<sequence length="157" mass="17409">MCYAEWNATCYKLVTFVFISKALEPVKSGSLQAEREQQFFDDVRHKTVNIPASVETIISDTKTALGKSNTSTFSAAAWNLIKEPEPTKAVSSGRWCGSTSIDQAHAKVYRITASLMTYLSSDGFCMLTAVVTQVMLHENSYSWSTETKKRIVDACTT</sequence>
<organism evidence="1 2">
    <name type="scientific">Tilletia horrida</name>
    <dbReference type="NCBI Taxonomy" id="155126"/>
    <lineage>
        <taxon>Eukaryota</taxon>
        <taxon>Fungi</taxon>
        <taxon>Dikarya</taxon>
        <taxon>Basidiomycota</taxon>
        <taxon>Ustilaginomycotina</taxon>
        <taxon>Exobasidiomycetes</taxon>
        <taxon>Tilletiales</taxon>
        <taxon>Tilletiaceae</taxon>
        <taxon>Tilletia</taxon>
    </lineage>
</organism>
<dbReference type="AlphaFoldDB" id="A0AAN6JNV1"/>
<name>A0AAN6JNV1_9BASI</name>
<accession>A0AAN6JNV1</accession>
<dbReference type="Proteomes" id="UP001176517">
    <property type="component" value="Unassembled WGS sequence"/>
</dbReference>
<protein>
    <submittedName>
        <fullName evidence="1">Uncharacterized protein</fullName>
    </submittedName>
</protein>
<evidence type="ECO:0000313" key="1">
    <source>
        <dbReference type="EMBL" id="KAK0542849.1"/>
    </source>
</evidence>